<evidence type="ECO:0000256" key="1">
    <source>
        <dbReference type="SAM" id="Phobius"/>
    </source>
</evidence>
<evidence type="ECO:0000259" key="2">
    <source>
        <dbReference type="Pfam" id="PF06030"/>
    </source>
</evidence>
<dbReference type="Pfam" id="PF06030">
    <property type="entry name" value="WxLIP_PGBD"/>
    <property type="match status" value="1"/>
</dbReference>
<accession>A0AAF0GRP3</accession>
<gene>
    <name evidence="4" type="ORF">QBD03_00870</name>
</gene>
<keyword evidence="1" id="KW-0812">Transmembrane</keyword>
<dbReference type="EMBL" id="CP122959">
    <property type="protein sequence ID" value="WGI19329.1"/>
    <property type="molecule type" value="Genomic_DNA"/>
</dbReference>
<evidence type="ECO:0000313" key="5">
    <source>
        <dbReference type="Proteomes" id="UP001179858"/>
    </source>
</evidence>
<evidence type="ECO:0000259" key="3">
    <source>
        <dbReference type="Pfam" id="PF11797"/>
    </source>
</evidence>
<keyword evidence="1" id="KW-1133">Transmembrane helix</keyword>
<organism evidence="4 5">
    <name type="scientific">Latilactobacillus sakei</name>
    <name type="common">Lactobacillus sakei</name>
    <dbReference type="NCBI Taxonomy" id="1599"/>
    <lineage>
        <taxon>Bacteria</taxon>
        <taxon>Bacillati</taxon>
        <taxon>Bacillota</taxon>
        <taxon>Bacilli</taxon>
        <taxon>Lactobacillales</taxon>
        <taxon>Lactobacillaceae</taxon>
        <taxon>Latilactobacillus</taxon>
    </lineage>
</organism>
<reference evidence="4" key="1">
    <citation type="submission" date="2023-04" db="EMBL/GenBank/DDBJ databases">
        <title>Novel strain of Lactilactobacillus sakei and use thereof.</title>
        <authorList>
            <person name="Kim S.Y."/>
        </authorList>
    </citation>
    <scope>NUCLEOTIDE SEQUENCE</scope>
    <source>
        <strain evidence="4">HUP1</strain>
    </source>
</reference>
<dbReference type="Proteomes" id="UP001179858">
    <property type="component" value="Chromosome"/>
</dbReference>
<evidence type="ECO:0000313" key="4">
    <source>
        <dbReference type="EMBL" id="WGI19329.1"/>
    </source>
</evidence>
<dbReference type="AlphaFoldDB" id="A0AAF0GRP3"/>
<proteinExistence type="predicted"/>
<dbReference type="InterPro" id="IPR021759">
    <property type="entry name" value="WxLIP_HBD"/>
</dbReference>
<feature type="domain" description="WxL Interacting Protein peptidoglycan binding" evidence="2">
    <location>
        <begin position="39"/>
        <end position="158"/>
    </location>
</feature>
<protein>
    <submittedName>
        <fullName evidence="4">DUF916 and DUF3324 domain-containing protein</fullName>
    </submittedName>
</protein>
<keyword evidence="1" id="KW-0472">Membrane</keyword>
<dbReference type="Pfam" id="PF11797">
    <property type="entry name" value="WxLIP_HBD"/>
    <property type="match status" value="1"/>
</dbReference>
<sequence>MKKHIVLISLLLSFWLLLLNQSEQLVSAATSDDTQKVTFMIYPELPKDNLGGRKLGYFNLRLKPSTEKTVRIKVMNPTDKTITVKTKVRDAQTADNGRIDYLSAKPVSKHILAQPGSHFLTVKPQLTVKSGAEKWLMIKIKMPEKPFKGKKAMAINLSAMRPTGGSVNNRYVYAVGVTLNGIKVIKKDLKRLEMPTMQAGFVHKKAALQFKMVNPDPVFLKKGQLSIKLTNQKVGFFNYQMVQKKMHIAPNSKFDVNLMLGGQRLVPGKYTMVAKFKSDQYQKQIKKSVKITKTDAKYINEHNLDYQRRRKVVFLFETICVLLVIGVIYYIKIYRTRSKQNDK</sequence>
<dbReference type="RefSeq" id="WP_280102973.1">
    <property type="nucleotide sequence ID" value="NZ_CP122959.1"/>
</dbReference>
<dbReference type="InterPro" id="IPR010317">
    <property type="entry name" value="WxLIP_PGBD"/>
</dbReference>
<feature type="domain" description="WxL Interacting Protein host binding" evidence="3">
    <location>
        <begin position="164"/>
        <end position="301"/>
    </location>
</feature>
<name>A0AAF0GRP3_LATSK</name>
<feature type="transmembrane region" description="Helical" evidence="1">
    <location>
        <begin position="312"/>
        <end position="331"/>
    </location>
</feature>